<comment type="similarity">
    <text evidence="10 11">Belongs to the TonB-dependent receptor family.</text>
</comment>
<comment type="subcellular location">
    <subcellularLocation>
        <location evidence="1 10">Cell outer membrane</location>
        <topology evidence="1 10">Multi-pass membrane protein</topology>
    </subcellularLocation>
</comment>
<proteinExistence type="inferred from homology"/>
<dbReference type="PANTHER" id="PTHR30069:SF29">
    <property type="entry name" value="HEMOGLOBIN AND HEMOGLOBIN-HAPTOGLOBIN-BINDING PROTEIN 1-RELATED"/>
    <property type="match status" value="1"/>
</dbReference>
<dbReference type="GO" id="GO:0044718">
    <property type="term" value="P:siderophore transmembrane transport"/>
    <property type="evidence" value="ECO:0007669"/>
    <property type="project" value="TreeGrafter"/>
</dbReference>
<dbReference type="AlphaFoldDB" id="A0A521CJX2"/>
<evidence type="ECO:0000256" key="7">
    <source>
        <dbReference type="ARBA" id="ARBA00023136"/>
    </source>
</evidence>
<evidence type="ECO:0000313" key="15">
    <source>
        <dbReference type="Proteomes" id="UP000317593"/>
    </source>
</evidence>
<evidence type="ECO:0000259" key="12">
    <source>
        <dbReference type="Pfam" id="PF00593"/>
    </source>
</evidence>
<evidence type="ECO:0000256" key="1">
    <source>
        <dbReference type="ARBA" id="ARBA00004571"/>
    </source>
</evidence>
<dbReference type="InterPro" id="IPR036942">
    <property type="entry name" value="Beta-barrel_TonB_sf"/>
</dbReference>
<evidence type="ECO:0000256" key="2">
    <source>
        <dbReference type="ARBA" id="ARBA00022448"/>
    </source>
</evidence>
<dbReference type="Gene3D" id="2.170.130.10">
    <property type="entry name" value="TonB-dependent receptor, plug domain"/>
    <property type="match status" value="1"/>
</dbReference>
<evidence type="ECO:0000256" key="3">
    <source>
        <dbReference type="ARBA" id="ARBA00022452"/>
    </source>
</evidence>
<dbReference type="PANTHER" id="PTHR30069">
    <property type="entry name" value="TONB-DEPENDENT OUTER MEMBRANE RECEPTOR"/>
    <property type="match status" value="1"/>
</dbReference>
<keyword evidence="7 10" id="KW-0472">Membrane</keyword>
<dbReference type="EMBL" id="FXTH01000006">
    <property type="protein sequence ID" value="SMO59724.1"/>
    <property type="molecule type" value="Genomic_DNA"/>
</dbReference>
<organism evidence="14 15">
    <name type="scientific">Fodinibius sediminis</name>
    <dbReference type="NCBI Taxonomy" id="1214077"/>
    <lineage>
        <taxon>Bacteria</taxon>
        <taxon>Pseudomonadati</taxon>
        <taxon>Balneolota</taxon>
        <taxon>Balneolia</taxon>
        <taxon>Balneolales</taxon>
        <taxon>Balneolaceae</taxon>
        <taxon>Fodinibius</taxon>
    </lineage>
</organism>
<dbReference type="InterPro" id="IPR037066">
    <property type="entry name" value="Plug_dom_sf"/>
</dbReference>
<keyword evidence="8 14" id="KW-0675">Receptor</keyword>
<dbReference type="RefSeq" id="WP_142714132.1">
    <property type="nucleotide sequence ID" value="NZ_FXTH01000006.1"/>
</dbReference>
<dbReference type="CDD" id="cd01347">
    <property type="entry name" value="ligand_gated_channel"/>
    <property type="match status" value="1"/>
</dbReference>
<feature type="domain" description="TonB-dependent receptor plug" evidence="13">
    <location>
        <begin position="117"/>
        <end position="224"/>
    </location>
</feature>
<dbReference type="GO" id="GO:0015344">
    <property type="term" value="F:siderophore uptake transmembrane transporter activity"/>
    <property type="evidence" value="ECO:0007669"/>
    <property type="project" value="TreeGrafter"/>
</dbReference>
<keyword evidence="15" id="KW-1185">Reference proteome</keyword>
<keyword evidence="6 11" id="KW-0798">TonB box</keyword>
<dbReference type="PROSITE" id="PS52016">
    <property type="entry name" value="TONB_DEPENDENT_REC_3"/>
    <property type="match status" value="1"/>
</dbReference>
<evidence type="ECO:0000256" key="6">
    <source>
        <dbReference type="ARBA" id="ARBA00023077"/>
    </source>
</evidence>
<evidence type="ECO:0000256" key="9">
    <source>
        <dbReference type="ARBA" id="ARBA00023237"/>
    </source>
</evidence>
<dbReference type="InterPro" id="IPR012910">
    <property type="entry name" value="Plug_dom"/>
</dbReference>
<evidence type="ECO:0000256" key="4">
    <source>
        <dbReference type="ARBA" id="ARBA00022692"/>
    </source>
</evidence>
<evidence type="ECO:0000259" key="13">
    <source>
        <dbReference type="Pfam" id="PF07715"/>
    </source>
</evidence>
<protein>
    <submittedName>
        <fullName evidence="14">Hemoglobin/transferrin/lactoferrin receptor protein</fullName>
    </submittedName>
</protein>
<evidence type="ECO:0000256" key="11">
    <source>
        <dbReference type="RuleBase" id="RU003357"/>
    </source>
</evidence>
<evidence type="ECO:0000256" key="5">
    <source>
        <dbReference type="ARBA" id="ARBA00022729"/>
    </source>
</evidence>
<dbReference type="InterPro" id="IPR000531">
    <property type="entry name" value="Beta-barrel_TonB"/>
</dbReference>
<reference evidence="14 15" key="1">
    <citation type="submission" date="2017-05" db="EMBL/GenBank/DDBJ databases">
        <authorList>
            <person name="Varghese N."/>
            <person name="Submissions S."/>
        </authorList>
    </citation>
    <scope>NUCLEOTIDE SEQUENCE [LARGE SCALE GENOMIC DNA]</scope>
    <source>
        <strain evidence="14 15">DSM 21194</strain>
    </source>
</reference>
<name>A0A521CJX2_9BACT</name>
<keyword evidence="5" id="KW-0732">Signal</keyword>
<accession>A0A521CJX2</accession>
<dbReference type="Proteomes" id="UP000317593">
    <property type="component" value="Unassembled WGS sequence"/>
</dbReference>
<keyword evidence="9 10" id="KW-0998">Cell outer membrane</keyword>
<dbReference type="InterPro" id="IPR039426">
    <property type="entry name" value="TonB-dep_rcpt-like"/>
</dbReference>
<evidence type="ECO:0000256" key="10">
    <source>
        <dbReference type="PROSITE-ProRule" id="PRU01360"/>
    </source>
</evidence>
<evidence type="ECO:0000313" key="14">
    <source>
        <dbReference type="EMBL" id="SMO59724.1"/>
    </source>
</evidence>
<sequence>MKQWLIYLVMGIVGIFIPFSALAQTIRVVEETSLRAIPKVYIYNNGRNEMAVTNAEGAASLESFSAKDTLNFQHPSFRDYSIPYVELENHGFRIVLSKRPVVMDEVFVSASKWEQNLADIPQKITRISREEIRFRNPQTSADLLQGSGKVFVQKSQLGGGSPMIRGFAANSVVLVVDGIRMNNAIFRSGNLQNVISLDPGSLESTEVLFGPGSVIYGSDALGGVMNFQTKNPKLSYSDVKSLTETNAMLRYSSANRERTFHADFSTGFEQWGLLSSVSYSNFSSLRSGSDFYEDFPRFGKRREYVVRRGGRDVIVENDDVTIQRFSGYQQLNLMQKVRYQPAGDWNLSYGFHYATTSDIPRYDRLIQREEGDSGPLVNAEWYYGPQIWMMNMVKADHLAETALYDKMSASISQQWFQESRNDRDFGDEFLRNREENVDVYTFNMDFDKRWNENRELFYGLETIYNDVHSAAGARNIDTGRALEVPTRYPDEGSIYTQLAAYSKYRHDLSSRMTAVAGARYSHISLDAQFSDKFYDFPFSVIELSTGSFNGSLGFTYRPLENLQLKLNGSTGFRAPNIDDVAKVFDSEPGTVVVPNANLKPEYSYNLDFTVIKNVEDRARLELNAYYTWLEDAMVRRDFQFDGRKEIDYDGTTSRVEALVNAGQAYIYGASMGASAEMGPHLIFHSGLTYSYGRDRSGGEPLRHVAPLFGSAGLTFHGRKIQAEVYTEFNGKKDISSFSPSERGKPHLYTSEGSPAWATLNVKASYQINEELMMNAGIENIFDKHYRPYSSGISAPGRNISLAIRAQL</sequence>
<dbReference type="OrthoDB" id="9764669at2"/>
<dbReference type="GO" id="GO:0009279">
    <property type="term" value="C:cell outer membrane"/>
    <property type="evidence" value="ECO:0007669"/>
    <property type="project" value="UniProtKB-SubCell"/>
</dbReference>
<dbReference type="Pfam" id="PF00593">
    <property type="entry name" value="TonB_dep_Rec_b-barrel"/>
    <property type="match status" value="1"/>
</dbReference>
<keyword evidence="3 10" id="KW-1134">Transmembrane beta strand</keyword>
<keyword evidence="4 10" id="KW-0812">Transmembrane</keyword>
<dbReference type="Gene3D" id="2.40.170.20">
    <property type="entry name" value="TonB-dependent receptor, beta-barrel domain"/>
    <property type="match status" value="1"/>
</dbReference>
<dbReference type="Pfam" id="PF07715">
    <property type="entry name" value="Plug"/>
    <property type="match status" value="1"/>
</dbReference>
<keyword evidence="2 10" id="KW-0813">Transport</keyword>
<evidence type="ECO:0000256" key="8">
    <source>
        <dbReference type="ARBA" id="ARBA00023170"/>
    </source>
</evidence>
<dbReference type="SUPFAM" id="SSF56935">
    <property type="entry name" value="Porins"/>
    <property type="match status" value="1"/>
</dbReference>
<gene>
    <name evidence="14" type="ORF">SAMN06265218_106140</name>
</gene>
<feature type="domain" description="TonB-dependent receptor-like beta-barrel" evidence="12">
    <location>
        <begin position="326"/>
        <end position="780"/>
    </location>
</feature>